<dbReference type="VEuPathDB" id="TriTrypDB:ADEAN_000427700"/>
<dbReference type="Proteomes" id="UP000515908">
    <property type="component" value="Chromosome 07"/>
</dbReference>
<dbReference type="EMBL" id="LR877151">
    <property type="protein sequence ID" value="CAD2216799.1"/>
    <property type="molecule type" value="Genomic_DNA"/>
</dbReference>
<feature type="compositionally biased region" description="Polar residues" evidence="1">
    <location>
        <begin position="548"/>
        <end position="560"/>
    </location>
</feature>
<name>A0A7G2CBA5_9TRYP</name>
<keyword evidence="3" id="KW-1185">Reference proteome</keyword>
<reference evidence="2 3" key="1">
    <citation type="submission" date="2020-08" db="EMBL/GenBank/DDBJ databases">
        <authorList>
            <person name="Newling K."/>
            <person name="Davey J."/>
            <person name="Forrester S."/>
        </authorList>
    </citation>
    <scope>NUCLEOTIDE SEQUENCE [LARGE SCALE GENOMIC DNA]</scope>
    <source>
        <strain evidence="3">Crithidia deanei Carvalho (ATCC PRA-265)</strain>
    </source>
</reference>
<gene>
    <name evidence="2" type="ORF">ADEAN_000427700</name>
</gene>
<feature type="compositionally biased region" description="Low complexity" evidence="1">
    <location>
        <begin position="622"/>
        <end position="631"/>
    </location>
</feature>
<feature type="region of interest" description="Disordered" evidence="1">
    <location>
        <begin position="537"/>
        <end position="702"/>
    </location>
</feature>
<feature type="compositionally biased region" description="Basic and acidic residues" evidence="1">
    <location>
        <begin position="594"/>
        <end position="603"/>
    </location>
</feature>
<feature type="compositionally biased region" description="Low complexity" evidence="1">
    <location>
        <begin position="580"/>
        <end position="593"/>
    </location>
</feature>
<sequence length="702" mass="76282">MEPAKAEQQLVAHLKFFTNVVTLSINSLGREFVGPIVSKLFLNDLLGTLSLVAERFGMPSGTAATFLSYVSSDNKARVVSIPNYYSPLVEKELALLLDVTLVRLNERQEESVMNELFRGPIVNKPERYNGLLTFMLRQLMTAGIPNSQRKIFTDSNAVKNPYLLYHILGLHDDEGSAAAERVVDAENTNIRTRFQHLVISKYIIHACRGTLSRVPPPPSSATKNISASPSPVIPPAVSSSTNVLTQIPQGITPAFIHILEYLVILSTAANREILLKALFSNKSHVLQYIENCCSVAIKNSRAIGMDVLAANVRFIKAVISCMGFRNLDVDENPLNIFSMPINDPLPKSLVTTICRQLTVERNIFGPLLVAYNSVGGVRKNSVYHSSIFALLDLVETHLPSQKEVDDAGPFNTTLRDVRDFIYLRHSNDMPPVFVKRYSDCMMHELAVRLGREDASCSRSQSVSALSSNSQSESFRSSSKLRFVDEVEAAIGGVDGNCVSPKVSGLSPSAIAAVAHDELQRKRSSKLIEAVVDQFSPSGSFHKRHASDGVTSPTDQLSPPSAANIPRPASGSFSLEDARSPKSMSSSFKSSSLKLDNKDERMEPLKPTAPKTEKPANSFRPRSISSSESSDSTKNGEKPAKENGAVSPSAKSKTANSSPDNAILASSTSSASSDTNVVLPKIKKKSAPSPMKDSHHSSSKGKK</sequence>
<organism evidence="2 3">
    <name type="scientific">Angomonas deanei</name>
    <dbReference type="NCBI Taxonomy" id="59799"/>
    <lineage>
        <taxon>Eukaryota</taxon>
        <taxon>Discoba</taxon>
        <taxon>Euglenozoa</taxon>
        <taxon>Kinetoplastea</taxon>
        <taxon>Metakinetoplastina</taxon>
        <taxon>Trypanosomatida</taxon>
        <taxon>Trypanosomatidae</taxon>
        <taxon>Strigomonadinae</taxon>
        <taxon>Angomonas</taxon>
    </lineage>
</organism>
<feature type="compositionally biased region" description="Polar residues" evidence="1">
    <location>
        <begin position="648"/>
        <end position="659"/>
    </location>
</feature>
<dbReference type="AlphaFoldDB" id="A0A7G2CBA5"/>
<evidence type="ECO:0000313" key="3">
    <source>
        <dbReference type="Proteomes" id="UP000515908"/>
    </source>
</evidence>
<evidence type="ECO:0000256" key="1">
    <source>
        <dbReference type="SAM" id="MobiDB-lite"/>
    </source>
</evidence>
<evidence type="ECO:0000313" key="2">
    <source>
        <dbReference type="EMBL" id="CAD2216799.1"/>
    </source>
</evidence>
<dbReference type="OrthoDB" id="272537at2759"/>
<proteinExistence type="predicted"/>
<protein>
    <submittedName>
        <fullName evidence="2">Uncharacterized protein</fullName>
    </submittedName>
</protein>
<accession>A0A7G2CBA5</accession>